<dbReference type="PANTHER" id="PTHR43046">
    <property type="entry name" value="GDP-MANNOSE MANNOSYL HYDROLASE"/>
    <property type="match status" value="1"/>
</dbReference>
<dbReference type="PANTHER" id="PTHR43046:SF14">
    <property type="entry name" value="MUTT_NUDIX FAMILY PROTEIN"/>
    <property type="match status" value="1"/>
</dbReference>
<feature type="domain" description="Nudix hydrolase" evidence="3">
    <location>
        <begin position="11"/>
        <end position="145"/>
    </location>
</feature>
<evidence type="ECO:0000313" key="5">
    <source>
        <dbReference type="Proteomes" id="UP000664632"/>
    </source>
</evidence>
<dbReference type="Gene3D" id="3.90.79.10">
    <property type="entry name" value="Nucleoside Triphosphate Pyrophosphohydrolase"/>
    <property type="match status" value="1"/>
</dbReference>
<proteinExistence type="predicted"/>
<dbReference type="CDD" id="cd04688">
    <property type="entry name" value="NUDIX_Hydrolase"/>
    <property type="match status" value="1"/>
</dbReference>
<comment type="cofactor">
    <cofactor evidence="1">
        <name>Mg(2+)</name>
        <dbReference type="ChEBI" id="CHEBI:18420"/>
    </cofactor>
</comment>
<comment type="caution">
    <text evidence="4">The sequence shown here is derived from an EMBL/GenBank/DDBJ whole genome shotgun (WGS) entry which is preliminary data.</text>
</comment>
<dbReference type="PROSITE" id="PS00893">
    <property type="entry name" value="NUDIX_BOX"/>
    <property type="match status" value="1"/>
</dbReference>
<dbReference type="InterPro" id="IPR020084">
    <property type="entry name" value="NUDIX_hydrolase_CS"/>
</dbReference>
<evidence type="ECO:0000259" key="3">
    <source>
        <dbReference type="PROSITE" id="PS51462"/>
    </source>
</evidence>
<keyword evidence="5" id="KW-1185">Reference proteome</keyword>
<sequence>MDCTFQTKKGRFNYRVGAIIISDLGLLVVSNSKEPYFYSVGGRVKMHEALDDAIEREVLEETGSQIGEKTLGFIHENFFTSELTGEVYHEISFYYYVELQNNAVSCHSHNEFDEQEQLHWLSFEQLPQADIRPAFLKELTKDTSKTIQHIVEKSV</sequence>
<dbReference type="PROSITE" id="PS51462">
    <property type="entry name" value="NUDIX"/>
    <property type="match status" value="1"/>
</dbReference>
<dbReference type="SUPFAM" id="SSF55811">
    <property type="entry name" value="Nudix"/>
    <property type="match status" value="1"/>
</dbReference>
<dbReference type="InterPro" id="IPR015797">
    <property type="entry name" value="NUDIX_hydrolase-like_dom_sf"/>
</dbReference>
<evidence type="ECO:0000256" key="1">
    <source>
        <dbReference type="ARBA" id="ARBA00001946"/>
    </source>
</evidence>
<evidence type="ECO:0000256" key="2">
    <source>
        <dbReference type="ARBA" id="ARBA00022801"/>
    </source>
</evidence>
<dbReference type="Pfam" id="PF00293">
    <property type="entry name" value="NUDIX"/>
    <property type="match status" value="1"/>
</dbReference>
<reference evidence="4 5" key="1">
    <citation type="submission" date="2021-03" db="EMBL/GenBank/DDBJ databases">
        <title>Enterococcal diversity collection.</title>
        <authorList>
            <person name="Gilmore M.S."/>
            <person name="Schwartzman J."/>
            <person name="Van Tyne D."/>
            <person name="Martin M."/>
            <person name="Earl A.M."/>
            <person name="Manson A.L."/>
            <person name="Straub T."/>
            <person name="Salamzade R."/>
            <person name="Saavedra J."/>
            <person name="Lebreton F."/>
            <person name="Prichula J."/>
            <person name="Schaufler K."/>
            <person name="Gaca A."/>
            <person name="Sgardioli B."/>
            <person name="Wagenaar J."/>
            <person name="Strong T."/>
        </authorList>
    </citation>
    <scope>NUCLEOTIDE SEQUENCE [LARGE SCALE GENOMIC DNA]</scope>
    <source>
        <strain evidence="4 5">DIV0869a</strain>
    </source>
</reference>
<name>A0ABS3H087_9ENTE</name>
<evidence type="ECO:0000313" key="4">
    <source>
        <dbReference type="EMBL" id="MBO0440929.1"/>
    </source>
</evidence>
<dbReference type="Proteomes" id="UP000664632">
    <property type="component" value="Unassembled WGS sequence"/>
</dbReference>
<dbReference type="InterPro" id="IPR000086">
    <property type="entry name" value="NUDIX_hydrolase_dom"/>
</dbReference>
<accession>A0ABS3H087</accession>
<organism evidence="4 5">
    <name type="scientific">Candidatus Enterococcus ikei</name>
    <dbReference type="NCBI Taxonomy" id="2815326"/>
    <lineage>
        <taxon>Bacteria</taxon>
        <taxon>Bacillati</taxon>
        <taxon>Bacillota</taxon>
        <taxon>Bacilli</taxon>
        <taxon>Lactobacillales</taxon>
        <taxon>Enterococcaceae</taxon>
        <taxon>Enterococcus</taxon>
    </lineage>
</organism>
<protein>
    <submittedName>
        <fullName evidence="4">NUDIX domain-containing protein</fullName>
    </submittedName>
</protein>
<keyword evidence="2" id="KW-0378">Hydrolase</keyword>
<dbReference type="RefSeq" id="WP_207112954.1">
    <property type="nucleotide sequence ID" value="NZ_JAFLWD010000026.1"/>
</dbReference>
<dbReference type="EMBL" id="JAFLWD010000026">
    <property type="protein sequence ID" value="MBO0440929.1"/>
    <property type="molecule type" value="Genomic_DNA"/>
</dbReference>
<gene>
    <name evidence="4" type="ORF">JZO69_11195</name>
</gene>